<dbReference type="InterPro" id="IPR052947">
    <property type="entry name" value="T6SS_Hcp1_domain"/>
</dbReference>
<dbReference type="OrthoDB" id="119701at2"/>
<dbReference type="AlphaFoldDB" id="A0A5B8UDF6"/>
<gene>
    <name evidence="1" type="ORF">FSB75_01925</name>
</gene>
<dbReference type="EMBL" id="CP042433">
    <property type="protein sequence ID" value="QEC54707.1"/>
    <property type="molecule type" value="Genomic_DNA"/>
</dbReference>
<name>A0A5B8UDF6_9BACT</name>
<dbReference type="InterPro" id="IPR008514">
    <property type="entry name" value="T6SS_Hcp"/>
</dbReference>
<dbReference type="RefSeq" id="WP_146781924.1">
    <property type="nucleotide sequence ID" value="NZ_BAABIO010000006.1"/>
</dbReference>
<keyword evidence="2" id="KW-1185">Reference proteome</keyword>
<dbReference type="PANTHER" id="PTHR34319">
    <property type="entry name" value="MAJOR EXPORTED PROTEIN"/>
    <property type="match status" value="1"/>
</dbReference>
<organism evidence="1 2">
    <name type="scientific">Flavisolibacter ginsenosidimutans</name>
    <dbReference type="NCBI Taxonomy" id="661481"/>
    <lineage>
        <taxon>Bacteria</taxon>
        <taxon>Pseudomonadati</taxon>
        <taxon>Bacteroidota</taxon>
        <taxon>Chitinophagia</taxon>
        <taxon>Chitinophagales</taxon>
        <taxon>Chitinophagaceae</taxon>
        <taxon>Flavisolibacter</taxon>
    </lineage>
</organism>
<evidence type="ECO:0000313" key="2">
    <source>
        <dbReference type="Proteomes" id="UP000321204"/>
    </source>
</evidence>
<dbReference type="NCBIfam" id="TIGR03344">
    <property type="entry name" value="VI_effect_Hcp1"/>
    <property type="match status" value="1"/>
</dbReference>
<dbReference type="SUPFAM" id="SSF141452">
    <property type="entry name" value="Hcp1-like"/>
    <property type="match status" value="1"/>
</dbReference>
<dbReference type="Pfam" id="PF05638">
    <property type="entry name" value="T6SS_HCP"/>
    <property type="match status" value="1"/>
</dbReference>
<dbReference type="PANTHER" id="PTHR34319:SF6">
    <property type="entry name" value="MAJOR EXPORTED PROTEIN"/>
    <property type="match status" value="1"/>
</dbReference>
<dbReference type="Proteomes" id="UP000321204">
    <property type="component" value="Chromosome"/>
</dbReference>
<dbReference type="Gene3D" id="2.30.110.20">
    <property type="entry name" value="Hcp1-like"/>
    <property type="match status" value="1"/>
</dbReference>
<accession>A0A5B8UDF6</accession>
<dbReference type="InterPro" id="IPR036624">
    <property type="entry name" value="Hcp1-lik_sf"/>
</dbReference>
<evidence type="ECO:0000313" key="1">
    <source>
        <dbReference type="EMBL" id="QEC54707.1"/>
    </source>
</evidence>
<protein>
    <submittedName>
        <fullName evidence="1">Hcp family type VI secretion system effector</fullName>
    </submittedName>
</protein>
<sequence>MSLNAYLTVTGQKQGQIKGGVTQKGREGSVAVYAVDHEIISPRDASSGLPTGKRQHKPITITKELDKATPLLYKALVSNENLTEVVLKFFAANPNGIEVNSYIIKLTNASIASIHTDMENNKIDPGTKLPVLELVSFTYQKIEWTWVDGGITAGDNWQASA</sequence>
<dbReference type="KEGG" id="fgg:FSB75_01925"/>
<reference evidence="1 2" key="1">
    <citation type="journal article" date="2015" name="Int. J. Syst. Evol. Microbiol.">
        <title>Flavisolibacter ginsenosidimutans sp. nov., with ginsenoside-converting activity isolated from soil used for cultivating ginseng.</title>
        <authorList>
            <person name="Zhao Y."/>
            <person name="Liu Q."/>
            <person name="Kang M.S."/>
            <person name="Jin F."/>
            <person name="Yu H."/>
            <person name="Im W.T."/>
        </authorList>
    </citation>
    <scope>NUCLEOTIDE SEQUENCE [LARGE SCALE GENOMIC DNA]</scope>
    <source>
        <strain evidence="1 2">Gsoil 636</strain>
    </source>
</reference>
<proteinExistence type="predicted"/>